<evidence type="ECO:0000313" key="4">
    <source>
        <dbReference type="EMBL" id="CAK9165338.1"/>
    </source>
</evidence>
<proteinExistence type="predicted"/>
<dbReference type="Proteomes" id="UP001642360">
    <property type="component" value="Unassembled WGS sequence"/>
</dbReference>
<evidence type="ECO:0000313" key="3">
    <source>
        <dbReference type="EMBL" id="CAK9150392.1"/>
    </source>
</evidence>
<gene>
    <name evidence="3" type="ORF">ILEXP_LOCUS18539</name>
    <name evidence="4" type="ORF">ILEXP_LOCUS34506</name>
    <name evidence="2" type="ORF">ILEXP_LOCUS8327</name>
</gene>
<sequence>ETFKPLKIREISKHDNINEFNPHSSPLRETSKGEEKRETPPPISRANPIDLKGKQVSVRCEDLEKLTTSIKLEVPRATKE</sequence>
<comment type="caution">
    <text evidence="4">The sequence shown here is derived from an EMBL/GenBank/DDBJ whole genome shotgun (WGS) entry which is preliminary data.</text>
</comment>
<name>A0ABC8T7F2_9AQUA</name>
<evidence type="ECO:0000313" key="5">
    <source>
        <dbReference type="Proteomes" id="UP001642360"/>
    </source>
</evidence>
<feature type="compositionally biased region" description="Polar residues" evidence="1">
    <location>
        <begin position="18"/>
        <end position="28"/>
    </location>
</feature>
<feature type="non-terminal residue" evidence="4">
    <location>
        <position position="1"/>
    </location>
</feature>
<dbReference type="EMBL" id="CAUOFW020002034">
    <property type="protein sequence ID" value="CAK9150392.1"/>
    <property type="molecule type" value="Genomic_DNA"/>
</dbReference>
<evidence type="ECO:0000256" key="1">
    <source>
        <dbReference type="SAM" id="MobiDB-lite"/>
    </source>
</evidence>
<feature type="non-terminal residue" evidence="4">
    <location>
        <position position="80"/>
    </location>
</feature>
<reference evidence="4 5" key="1">
    <citation type="submission" date="2024-02" db="EMBL/GenBank/DDBJ databases">
        <authorList>
            <person name="Vignale AGUSTIN F."/>
            <person name="Sosa J E."/>
            <person name="Modenutti C."/>
        </authorList>
    </citation>
    <scope>NUCLEOTIDE SEQUENCE [LARGE SCALE GENOMIC DNA]</scope>
</reference>
<accession>A0ABC8T7F2</accession>
<organism evidence="4 5">
    <name type="scientific">Ilex paraguariensis</name>
    <name type="common">yerba mate</name>
    <dbReference type="NCBI Taxonomy" id="185542"/>
    <lineage>
        <taxon>Eukaryota</taxon>
        <taxon>Viridiplantae</taxon>
        <taxon>Streptophyta</taxon>
        <taxon>Embryophyta</taxon>
        <taxon>Tracheophyta</taxon>
        <taxon>Spermatophyta</taxon>
        <taxon>Magnoliopsida</taxon>
        <taxon>eudicotyledons</taxon>
        <taxon>Gunneridae</taxon>
        <taxon>Pentapetalae</taxon>
        <taxon>asterids</taxon>
        <taxon>campanulids</taxon>
        <taxon>Aquifoliales</taxon>
        <taxon>Aquifoliaceae</taxon>
        <taxon>Ilex</taxon>
    </lineage>
</organism>
<feature type="region of interest" description="Disordered" evidence="1">
    <location>
        <begin position="1"/>
        <end position="51"/>
    </location>
</feature>
<keyword evidence="5" id="KW-1185">Reference proteome</keyword>
<dbReference type="AlphaFoldDB" id="A0ABC8T7F2"/>
<dbReference type="EMBL" id="CAUOFW020001080">
    <property type="protein sequence ID" value="CAK9140814.1"/>
    <property type="molecule type" value="Genomic_DNA"/>
</dbReference>
<feature type="compositionally biased region" description="Basic and acidic residues" evidence="1">
    <location>
        <begin position="1"/>
        <end position="17"/>
    </location>
</feature>
<feature type="compositionally biased region" description="Basic and acidic residues" evidence="1">
    <location>
        <begin position="29"/>
        <end position="39"/>
    </location>
</feature>
<protein>
    <submittedName>
        <fullName evidence="4">Uncharacterized protein</fullName>
    </submittedName>
</protein>
<evidence type="ECO:0000313" key="2">
    <source>
        <dbReference type="EMBL" id="CAK9140814.1"/>
    </source>
</evidence>
<dbReference type="EMBL" id="CAUOFW020004378">
    <property type="protein sequence ID" value="CAK9165338.1"/>
    <property type="molecule type" value="Genomic_DNA"/>
</dbReference>